<dbReference type="Pfam" id="PF01613">
    <property type="entry name" value="Flavin_Reduct"/>
    <property type="match status" value="1"/>
</dbReference>
<gene>
    <name evidence="7" type="ORF">RM764_30015</name>
</gene>
<comment type="cofactor">
    <cofactor evidence="1">
        <name>FMN</name>
        <dbReference type="ChEBI" id="CHEBI:58210"/>
    </cofactor>
</comment>
<comment type="caution">
    <text evidence="7">The sequence shown here is derived from an EMBL/GenBank/DDBJ whole genome shotgun (WGS) entry which is preliminary data.</text>
</comment>
<evidence type="ECO:0000256" key="4">
    <source>
        <dbReference type="ARBA" id="ARBA00038054"/>
    </source>
</evidence>
<dbReference type="Gene3D" id="2.30.110.10">
    <property type="entry name" value="Electron Transport, Fmn-binding Protein, Chain A"/>
    <property type="match status" value="1"/>
</dbReference>
<reference evidence="8" key="1">
    <citation type="submission" date="2023-07" db="EMBL/GenBank/DDBJ databases">
        <title>30 novel species of actinomycetes from the DSMZ collection.</title>
        <authorList>
            <person name="Nouioui I."/>
        </authorList>
    </citation>
    <scope>NUCLEOTIDE SEQUENCE [LARGE SCALE GENOMIC DNA]</scope>
    <source>
        <strain evidence="8">DSM 41699</strain>
    </source>
</reference>
<dbReference type="SUPFAM" id="SSF50475">
    <property type="entry name" value="FMN-binding split barrel"/>
    <property type="match status" value="1"/>
</dbReference>
<feature type="domain" description="Flavin reductase like" evidence="6">
    <location>
        <begin position="19"/>
        <end position="175"/>
    </location>
</feature>
<evidence type="ECO:0000256" key="1">
    <source>
        <dbReference type="ARBA" id="ARBA00001917"/>
    </source>
</evidence>
<evidence type="ECO:0000313" key="7">
    <source>
        <dbReference type="EMBL" id="MDT0467191.1"/>
    </source>
</evidence>
<proteinExistence type="inferred from homology"/>
<dbReference type="EC" id="1.5.1.-" evidence="7"/>
<dbReference type="InterPro" id="IPR002563">
    <property type="entry name" value="Flavin_Rdtase-like_dom"/>
</dbReference>
<keyword evidence="2" id="KW-0285">Flavoprotein</keyword>
<dbReference type="RefSeq" id="WP_311698653.1">
    <property type="nucleotide sequence ID" value="NZ_JAVREY010000049.1"/>
</dbReference>
<keyword evidence="3" id="KW-0288">FMN</keyword>
<evidence type="ECO:0000256" key="5">
    <source>
        <dbReference type="SAM" id="MobiDB-lite"/>
    </source>
</evidence>
<dbReference type="GO" id="GO:0016491">
    <property type="term" value="F:oxidoreductase activity"/>
    <property type="evidence" value="ECO:0007669"/>
    <property type="project" value="UniProtKB-KW"/>
</dbReference>
<sequence>MNIDTDGLDPKAAYKLLIGSIIPRPIAWVSTQSEEGVANLAPISFFTVVGRKPPKLSLTLQPKADGVALKDTFANIRDTGEFVVHTATFPQIDVLHRSAVEFEPDVDEFDAVGVEKEASAVVRPPRIKDAPIAFECVVDRIFTSPDGLGNVVWGRAVNIYIRDDLYLPRGRIDTSALHAVGRLAAEYTLVSNAFVPPLDETVTARHTGRRIVRLDGQDPEYSPVDTAAWSPSGSVIEEPGERPAQAGQ</sequence>
<dbReference type="InterPro" id="IPR012349">
    <property type="entry name" value="Split_barrel_FMN-bd"/>
</dbReference>
<dbReference type="PANTHER" id="PTHR33798">
    <property type="entry name" value="FLAVOPROTEIN OXYGENASE"/>
    <property type="match status" value="1"/>
</dbReference>
<keyword evidence="8" id="KW-1185">Reference proteome</keyword>
<comment type="similarity">
    <text evidence="4">Belongs to the flavoredoxin family.</text>
</comment>
<dbReference type="SMART" id="SM00903">
    <property type="entry name" value="Flavin_Reduct"/>
    <property type="match status" value="1"/>
</dbReference>
<dbReference type="Proteomes" id="UP001183809">
    <property type="component" value="Unassembled WGS sequence"/>
</dbReference>
<organism evidence="7 8">
    <name type="scientific">Streptomyces gibsoniae</name>
    <dbReference type="NCBI Taxonomy" id="3075529"/>
    <lineage>
        <taxon>Bacteria</taxon>
        <taxon>Bacillati</taxon>
        <taxon>Actinomycetota</taxon>
        <taxon>Actinomycetes</taxon>
        <taxon>Kitasatosporales</taxon>
        <taxon>Streptomycetaceae</taxon>
        <taxon>Streptomyces</taxon>
    </lineage>
</organism>
<dbReference type="EMBL" id="JAVREY010000049">
    <property type="protein sequence ID" value="MDT0467191.1"/>
    <property type="molecule type" value="Genomic_DNA"/>
</dbReference>
<evidence type="ECO:0000256" key="2">
    <source>
        <dbReference type="ARBA" id="ARBA00022630"/>
    </source>
</evidence>
<protein>
    <submittedName>
        <fullName evidence="7">Flavin reductase family protein</fullName>
        <ecNumber evidence="7">1.5.1.-</ecNumber>
    </submittedName>
</protein>
<evidence type="ECO:0000256" key="3">
    <source>
        <dbReference type="ARBA" id="ARBA00022643"/>
    </source>
</evidence>
<name>A0ABU2U2B3_9ACTN</name>
<accession>A0ABU2U2B3</accession>
<evidence type="ECO:0000313" key="8">
    <source>
        <dbReference type="Proteomes" id="UP001183809"/>
    </source>
</evidence>
<evidence type="ECO:0000259" key="6">
    <source>
        <dbReference type="SMART" id="SM00903"/>
    </source>
</evidence>
<feature type="region of interest" description="Disordered" evidence="5">
    <location>
        <begin position="214"/>
        <end position="248"/>
    </location>
</feature>
<dbReference type="PANTHER" id="PTHR33798:SF5">
    <property type="entry name" value="FLAVIN REDUCTASE LIKE DOMAIN-CONTAINING PROTEIN"/>
    <property type="match status" value="1"/>
</dbReference>
<keyword evidence="7" id="KW-0560">Oxidoreductase</keyword>